<accession>A0A553RM78</accession>
<keyword evidence="9 12" id="KW-0675">Receptor</keyword>
<evidence type="ECO:0000256" key="6">
    <source>
        <dbReference type="ARBA" id="ARBA00023130"/>
    </source>
</evidence>
<dbReference type="PROSITE" id="PS50262">
    <property type="entry name" value="G_PROTEIN_RECEP_F1_2"/>
    <property type="match status" value="1"/>
</dbReference>
<dbReference type="GO" id="GO:0035025">
    <property type="term" value="P:positive regulation of Rho protein signal transduction"/>
    <property type="evidence" value="ECO:0007669"/>
    <property type="project" value="TreeGrafter"/>
</dbReference>
<evidence type="ECO:0000256" key="8">
    <source>
        <dbReference type="ARBA" id="ARBA00023157"/>
    </source>
</evidence>
<keyword evidence="2 12" id="KW-0812">Transmembrane</keyword>
<feature type="transmembrane region" description="Helical" evidence="13">
    <location>
        <begin position="20"/>
        <end position="40"/>
    </location>
</feature>
<proteinExistence type="inferred from homology"/>
<evidence type="ECO:0000256" key="10">
    <source>
        <dbReference type="ARBA" id="ARBA00023180"/>
    </source>
</evidence>
<dbReference type="PANTHER" id="PTHR24232:SF3">
    <property type="entry name" value="LYSOPHOSPHATIDIC ACID RECEPTOR 6"/>
    <property type="match status" value="1"/>
</dbReference>
<organism evidence="15 16">
    <name type="scientific">Danionella cerebrum</name>
    <dbReference type="NCBI Taxonomy" id="2873325"/>
    <lineage>
        <taxon>Eukaryota</taxon>
        <taxon>Metazoa</taxon>
        <taxon>Chordata</taxon>
        <taxon>Craniata</taxon>
        <taxon>Vertebrata</taxon>
        <taxon>Euteleostomi</taxon>
        <taxon>Actinopterygii</taxon>
        <taxon>Neopterygii</taxon>
        <taxon>Teleostei</taxon>
        <taxon>Ostariophysi</taxon>
        <taxon>Cypriniformes</taxon>
        <taxon>Danionidae</taxon>
        <taxon>Danioninae</taxon>
        <taxon>Danionella</taxon>
    </lineage>
</organism>
<keyword evidence="16" id="KW-1185">Reference proteome</keyword>
<evidence type="ECO:0000259" key="14">
    <source>
        <dbReference type="PROSITE" id="PS50262"/>
    </source>
</evidence>
<feature type="transmembrane region" description="Helical" evidence="13">
    <location>
        <begin position="180"/>
        <end position="204"/>
    </location>
</feature>
<dbReference type="Proteomes" id="UP000316079">
    <property type="component" value="Unassembled WGS sequence"/>
</dbReference>
<evidence type="ECO:0000256" key="1">
    <source>
        <dbReference type="ARBA" id="ARBA00004141"/>
    </source>
</evidence>
<evidence type="ECO:0000313" key="15">
    <source>
        <dbReference type="EMBL" id="TRZ03290.1"/>
    </source>
</evidence>
<feature type="transmembrane region" description="Helical" evidence="13">
    <location>
        <begin position="132"/>
        <end position="152"/>
    </location>
</feature>
<dbReference type="PANTHER" id="PTHR24232">
    <property type="entry name" value="G-PROTEIN COUPLED RECEPTOR"/>
    <property type="match status" value="1"/>
</dbReference>
<comment type="subcellular location">
    <subcellularLocation>
        <location evidence="1">Membrane</location>
        <topology evidence="1">Multi-pass membrane protein</topology>
    </subcellularLocation>
</comment>
<gene>
    <name evidence="15" type="ORF">DNTS_006718</name>
</gene>
<keyword evidence="5 12" id="KW-0297">G-protein coupled receptor</keyword>
<dbReference type="PRINTS" id="PR01067">
    <property type="entry name" value="P2Y5ORPHANR"/>
</dbReference>
<dbReference type="SUPFAM" id="SSF81321">
    <property type="entry name" value="Family A G protein-coupled receptor-like"/>
    <property type="match status" value="1"/>
</dbReference>
<comment type="caution">
    <text evidence="15">The sequence shown here is derived from an EMBL/GenBank/DDBJ whole genome shotgun (WGS) entry which is preliminary data.</text>
</comment>
<dbReference type="AlphaFoldDB" id="A0A553RM78"/>
<keyword evidence="4 13" id="KW-1133">Transmembrane helix</keyword>
<dbReference type="GO" id="GO:0070915">
    <property type="term" value="F:lysophosphatidic acid receptor activity"/>
    <property type="evidence" value="ECO:0007669"/>
    <property type="project" value="TreeGrafter"/>
</dbReference>
<keyword evidence="6" id="KW-1064">Adaptive immunity</keyword>
<keyword evidence="7 13" id="KW-0472">Membrane</keyword>
<name>A0A553RM78_9TELE</name>
<dbReference type="Pfam" id="PF00001">
    <property type="entry name" value="7tm_1"/>
    <property type="match status" value="1"/>
</dbReference>
<dbReference type="InterPro" id="IPR017452">
    <property type="entry name" value="GPCR_Rhodpsn_7TM"/>
</dbReference>
<dbReference type="InterPro" id="IPR000276">
    <property type="entry name" value="GPCR_Rhodpsn"/>
</dbReference>
<evidence type="ECO:0000256" key="4">
    <source>
        <dbReference type="ARBA" id="ARBA00022989"/>
    </source>
</evidence>
<evidence type="ECO:0000256" key="9">
    <source>
        <dbReference type="ARBA" id="ARBA00023170"/>
    </source>
</evidence>
<feature type="domain" description="G-protein coupled receptors family 1 profile" evidence="14">
    <location>
        <begin position="31"/>
        <end position="288"/>
    </location>
</feature>
<protein>
    <recommendedName>
        <fullName evidence="14">G-protein coupled receptors family 1 profile domain-containing protein</fullName>
    </recommendedName>
</protein>
<evidence type="ECO:0000256" key="3">
    <source>
        <dbReference type="ARBA" id="ARBA00022859"/>
    </source>
</evidence>
<dbReference type="GO" id="GO:0005886">
    <property type="term" value="C:plasma membrane"/>
    <property type="evidence" value="ECO:0007669"/>
    <property type="project" value="TreeGrafter"/>
</dbReference>
<feature type="transmembrane region" description="Helical" evidence="13">
    <location>
        <begin position="269"/>
        <end position="291"/>
    </location>
</feature>
<dbReference type="GO" id="GO:0007200">
    <property type="term" value="P:phospholipase C-activating G protein-coupled receptor signaling pathway"/>
    <property type="evidence" value="ECO:0007669"/>
    <property type="project" value="TreeGrafter"/>
</dbReference>
<feature type="transmembrane region" description="Helical" evidence="13">
    <location>
        <begin position="52"/>
        <end position="75"/>
    </location>
</feature>
<keyword evidence="10" id="KW-0325">Glycoprotein</keyword>
<comment type="similarity">
    <text evidence="12">Belongs to the G-protein coupled receptor 1 family.</text>
</comment>
<dbReference type="EMBL" id="SRMA01011868">
    <property type="protein sequence ID" value="TRZ03290.1"/>
    <property type="molecule type" value="Genomic_DNA"/>
</dbReference>
<dbReference type="PROSITE" id="PS00237">
    <property type="entry name" value="G_PROTEIN_RECEP_F1_1"/>
    <property type="match status" value="1"/>
</dbReference>
<evidence type="ECO:0000256" key="5">
    <source>
        <dbReference type="ARBA" id="ARBA00023040"/>
    </source>
</evidence>
<keyword evidence="3" id="KW-0391">Immunity</keyword>
<evidence type="ECO:0000256" key="13">
    <source>
        <dbReference type="SAM" id="Phobius"/>
    </source>
</evidence>
<keyword evidence="11 12" id="KW-0807">Transducer</keyword>
<sequence length="343" mass="39498">MTEKSNCTQDDFKYGLYSSVFSIVFILGLIFNMVAMYIFLWRLKMRNETTTYMLNLVCSDTLFVLSLPFRTFYFINREWPFGDALCKISVALFYTNMYGSILFLTCISVDRFLAIVYPFASRTLRTKRNAKIACCAIWVVLLSGGFTAGFVMDTTSQLNNKTFCFENYSNSQWKSKVSKVVVFLETVGFLIPLMINFICSMKVLQTLRHPDSLNHGGQMNKTKILRMIIVHLLIFCFCFIPYNVNLVFYTLVRTKVLTNCSVESVVRTIYPIAFCIAVTNCCFDPIIYYFTSETIQNSIRRKSYALRQKMLNSTTDSGISSMRSPMNNMTSLKVTYMTDESSI</sequence>
<dbReference type="GO" id="GO:0002250">
    <property type="term" value="P:adaptive immune response"/>
    <property type="evidence" value="ECO:0007669"/>
    <property type="project" value="UniProtKB-KW"/>
</dbReference>
<dbReference type="Gene3D" id="1.20.1070.10">
    <property type="entry name" value="Rhodopsin 7-helix transmembrane proteins"/>
    <property type="match status" value="1"/>
</dbReference>
<evidence type="ECO:0000256" key="7">
    <source>
        <dbReference type="ARBA" id="ARBA00023136"/>
    </source>
</evidence>
<dbReference type="OrthoDB" id="9990906at2759"/>
<feature type="transmembrane region" description="Helical" evidence="13">
    <location>
        <begin position="224"/>
        <end position="249"/>
    </location>
</feature>
<dbReference type="FunFam" id="1.20.1070.10:FF:000017">
    <property type="entry name" value="lysophosphatidic acid receptor 4"/>
    <property type="match status" value="1"/>
</dbReference>
<evidence type="ECO:0000256" key="2">
    <source>
        <dbReference type="ARBA" id="ARBA00022692"/>
    </source>
</evidence>
<evidence type="ECO:0000256" key="11">
    <source>
        <dbReference type="ARBA" id="ARBA00023224"/>
    </source>
</evidence>
<reference evidence="15 16" key="1">
    <citation type="journal article" date="2019" name="Sci. Data">
        <title>Hybrid genome assembly and annotation of Danionella translucida.</title>
        <authorList>
            <person name="Kadobianskyi M."/>
            <person name="Schulze L."/>
            <person name="Schuelke M."/>
            <person name="Judkewitz B."/>
        </authorList>
    </citation>
    <scope>NUCLEOTIDE SEQUENCE [LARGE SCALE GENOMIC DNA]</scope>
    <source>
        <strain evidence="15 16">Bolton</strain>
    </source>
</reference>
<evidence type="ECO:0000313" key="16">
    <source>
        <dbReference type="Proteomes" id="UP000316079"/>
    </source>
</evidence>
<dbReference type="STRING" id="623744.A0A553RM78"/>
<evidence type="ECO:0000256" key="12">
    <source>
        <dbReference type="RuleBase" id="RU000688"/>
    </source>
</evidence>
<dbReference type="PRINTS" id="PR00237">
    <property type="entry name" value="GPCRRHODOPSN"/>
</dbReference>
<keyword evidence="8" id="KW-1015">Disulfide bond</keyword>
<feature type="transmembrane region" description="Helical" evidence="13">
    <location>
        <begin position="97"/>
        <end position="120"/>
    </location>
</feature>